<reference evidence="1 2" key="1">
    <citation type="journal article" date="2015" name="Sci. Rep.">
        <title>Genome of the facultative scuticociliatosis pathogen Pseudocohnilembus persalinus provides insight into its virulence through horizontal gene transfer.</title>
        <authorList>
            <person name="Xiong J."/>
            <person name="Wang G."/>
            <person name="Cheng J."/>
            <person name="Tian M."/>
            <person name="Pan X."/>
            <person name="Warren A."/>
            <person name="Jiang C."/>
            <person name="Yuan D."/>
            <person name="Miao W."/>
        </authorList>
    </citation>
    <scope>NUCLEOTIDE SEQUENCE [LARGE SCALE GENOMIC DNA]</scope>
    <source>
        <strain evidence="1">36N120E</strain>
    </source>
</reference>
<protein>
    <submittedName>
        <fullName evidence="1">Uncharacterized protein</fullName>
    </submittedName>
</protein>
<accession>A0A0V0QW04</accession>
<dbReference type="Proteomes" id="UP000054937">
    <property type="component" value="Unassembled WGS sequence"/>
</dbReference>
<evidence type="ECO:0000313" key="1">
    <source>
        <dbReference type="EMBL" id="KRX06569.1"/>
    </source>
</evidence>
<keyword evidence="2" id="KW-1185">Reference proteome</keyword>
<dbReference type="EMBL" id="LDAU01000095">
    <property type="protein sequence ID" value="KRX06569.1"/>
    <property type="molecule type" value="Genomic_DNA"/>
</dbReference>
<dbReference type="Gene3D" id="2.30.29.30">
    <property type="entry name" value="Pleckstrin-homology domain (PH domain)/Phosphotyrosine-binding domain (PTB)"/>
    <property type="match status" value="1"/>
</dbReference>
<proteinExistence type="predicted"/>
<evidence type="ECO:0000313" key="2">
    <source>
        <dbReference type="Proteomes" id="UP000054937"/>
    </source>
</evidence>
<dbReference type="SUPFAM" id="SSF50729">
    <property type="entry name" value="PH domain-like"/>
    <property type="match status" value="1"/>
</dbReference>
<gene>
    <name evidence="1" type="ORF">PPERSA_10427</name>
</gene>
<dbReference type="InterPro" id="IPR011993">
    <property type="entry name" value="PH-like_dom_sf"/>
</dbReference>
<comment type="caution">
    <text evidence="1">The sequence shown here is derived from an EMBL/GenBank/DDBJ whole genome shotgun (WGS) entry which is preliminary data.</text>
</comment>
<dbReference type="AlphaFoldDB" id="A0A0V0QW04"/>
<dbReference type="OrthoDB" id="8963340at2759"/>
<name>A0A0V0QW04_PSEPJ</name>
<sequence>MDDLITEDLKQILSKIVGQQATIQAIAIVKVLCATQGQQFEYANITGILCLIWDRERKAPFFRIFNPETFVLIFESEIYIDFADYYKKVNDQFYYFELVRGKHKFEQ</sequence>
<dbReference type="InParanoid" id="A0A0V0QW04"/>
<organism evidence="1 2">
    <name type="scientific">Pseudocohnilembus persalinus</name>
    <name type="common">Ciliate</name>
    <dbReference type="NCBI Taxonomy" id="266149"/>
    <lineage>
        <taxon>Eukaryota</taxon>
        <taxon>Sar</taxon>
        <taxon>Alveolata</taxon>
        <taxon>Ciliophora</taxon>
        <taxon>Intramacronucleata</taxon>
        <taxon>Oligohymenophorea</taxon>
        <taxon>Scuticociliatia</taxon>
        <taxon>Philasterida</taxon>
        <taxon>Pseudocohnilembidae</taxon>
        <taxon>Pseudocohnilembus</taxon>
    </lineage>
</organism>